<comment type="caution">
    <text evidence="9">The sequence shown here is derived from an EMBL/GenBank/DDBJ whole genome shotgun (WGS) entry which is preliminary data.</text>
</comment>
<dbReference type="SUPFAM" id="SSF56024">
    <property type="entry name" value="Phospholipase D/nuclease"/>
    <property type="match status" value="2"/>
</dbReference>
<dbReference type="GO" id="GO:0004630">
    <property type="term" value="F:phospholipase D activity"/>
    <property type="evidence" value="ECO:0007669"/>
    <property type="project" value="UniProtKB-EC"/>
</dbReference>
<dbReference type="PROSITE" id="PS50035">
    <property type="entry name" value="PLD"/>
    <property type="match status" value="1"/>
</dbReference>
<sequence length="917" mass="101881">MAQFSSEQILASIKRFENLDPELFLELHSKLPTLSTGEGIQPRVAFRGLAEAEVRSVDGSIEGMVPETIVRPFARPVMVIRDNRVTTEFLGPESQVWADRIQIAQSILDRVIPAIGRIELSHNPDFSWVGTGWLVAKDIIVTNRHVAQEFGRQSGQGFTFKAGVNGLPMASQIDFLEEDQRRTALEYAVDAILWIAPSGESDVAFMRVSRKLTDLPLASPILLAEHLNDVEFIATIGYPARDSRVPDQALVRRLFGDVYDKKRLAPGQIISAGLDEIQHDCSTLGGNSGSPLINLKTGEAVGLHFSGLFMEANFAVPAPKVSDLLRRVQRGELPGKAAAGTAISQTSQPLPSSTTPGSYTFQIQVPIEITVKVNTPAVIDASVQAINGTMSAENIFESAMATVRQMAANDPNIIEVRRGYRFKRGWITNERVVVVEVKEKQSYNKLRESGIQAIPSQVLGIGTDVRTASVPDQLEHLGIDIFALEARARAGFYREPANLSLPVVRDKMKAVFHVSPDSGFPNLKAFLSRVERKLTATIYEWEAEHISDAVANAVRKEGVTLKMVTQRPGTKAAVEDMKARVGAKFEHVFASVGSGKLFPSAYHIKVASRDDEEIWLSSGNWKKSNQDDISPARQNSTSMRALREHNREWHAIIENAELAVIFKNYIDFDFDEARRVPIDEGVEVIFPDIFVPEAAFVVEAERLVRAKYFDPLTVNKVLEIQPLLTPDRTERGVRQYMSFALAMIQKATRKIYLENQSFNLLEENVAEFEEFFSALKAKQQSGIDVRIIFRDSREFGAANGPKLQKLLERLKDFGFDTDFIRVQKGCHTKGIIVDSAEVLLGSHNLTNEGSLFNRDASLIVRDAQVAAYFEQIFLFDWEVLATQESDELVAGIMVAQPGQETPPGFRRVSIAEMLGES</sequence>
<gene>
    <name evidence="9" type="ORF">CLV60_12344</name>
</gene>
<dbReference type="Pfam" id="PF13091">
    <property type="entry name" value="PLDc_2"/>
    <property type="match status" value="1"/>
</dbReference>
<dbReference type="AlphaFoldDB" id="A0A2P8FGF9"/>
<dbReference type="Proteomes" id="UP000241964">
    <property type="component" value="Unassembled WGS sequence"/>
</dbReference>
<keyword evidence="10" id="KW-1185">Reference proteome</keyword>
<name>A0A2P8FGF9_9BACT</name>
<dbReference type="Pfam" id="PF13365">
    <property type="entry name" value="Trypsin_2"/>
    <property type="match status" value="1"/>
</dbReference>
<evidence type="ECO:0000256" key="1">
    <source>
        <dbReference type="ARBA" id="ARBA00000798"/>
    </source>
</evidence>
<keyword evidence="4" id="KW-0378">Hydrolase</keyword>
<dbReference type="EC" id="3.1.4.4" evidence="3"/>
<dbReference type="InterPro" id="IPR025202">
    <property type="entry name" value="PLD-like_dom"/>
</dbReference>
<organism evidence="9 10">
    <name type="scientific">Dyadobacter jiangsuensis</name>
    <dbReference type="NCBI Taxonomy" id="1591085"/>
    <lineage>
        <taxon>Bacteria</taxon>
        <taxon>Pseudomonadati</taxon>
        <taxon>Bacteroidota</taxon>
        <taxon>Cytophagia</taxon>
        <taxon>Cytophagales</taxon>
        <taxon>Spirosomataceae</taxon>
        <taxon>Dyadobacter</taxon>
    </lineage>
</organism>
<dbReference type="SUPFAM" id="SSF50494">
    <property type="entry name" value="Trypsin-like serine proteases"/>
    <property type="match status" value="1"/>
</dbReference>
<dbReference type="GO" id="GO:0016891">
    <property type="term" value="F:RNA endonuclease activity producing 5'-phosphomonoesters, hydrolytic mechanism"/>
    <property type="evidence" value="ECO:0007669"/>
    <property type="project" value="TreeGrafter"/>
</dbReference>
<dbReference type="OrthoDB" id="9770276at2"/>
<dbReference type="InterPro" id="IPR009003">
    <property type="entry name" value="Peptidase_S1_PA"/>
</dbReference>
<dbReference type="EMBL" id="PYAS01000023">
    <property type="protein sequence ID" value="PSL20800.1"/>
    <property type="molecule type" value="Genomic_DNA"/>
</dbReference>
<accession>A0A2P8FGF9</accession>
<protein>
    <recommendedName>
        <fullName evidence="3">phospholipase D</fullName>
        <ecNumber evidence="3">3.1.4.4</ecNumber>
    </recommendedName>
</protein>
<dbReference type="InterPro" id="IPR043504">
    <property type="entry name" value="Peptidase_S1_PA_chymotrypsin"/>
</dbReference>
<dbReference type="GO" id="GO:0006793">
    <property type="term" value="P:phosphorus metabolic process"/>
    <property type="evidence" value="ECO:0007669"/>
    <property type="project" value="UniProtKB-ARBA"/>
</dbReference>
<evidence type="ECO:0000256" key="2">
    <source>
        <dbReference type="ARBA" id="ARBA00008664"/>
    </source>
</evidence>
<evidence type="ECO:0000256" key="5">
    <source>
        <dbReference type="ARBA" id="ARBA00022963"/>
    </source>
</evidence>
<proteinExistence type="inferred from homology"/>
<evidence type="ECO:0000313" key="10">
    <source>
        <dbReference type="Proteomes" id="UP000241964"/>
    </source>
</evidence>
<dbReference type="Gene3D" id="3.30.870.10">
    <property type="entry name" value="Endonuclease Chain A"/>
    <property type="match status" value="2"/>
</dbReference>
<evidence type="ECO:0000313" key="9">
    <source>
        <dbReference type="EMBL" id="PSL20800.1"/>
    </source>
</evidence>
<reference evidence="9 10" key="1">
    <citation type="submission" date="2018-03" db="EMBL/GenBank/DDBJ databases">
        <title>Genomic Encyclopedia of Archaeal and Bacterial Type Strains, Phase II (KMG-II): from individual species to whole genera.</title>
        <authorList>
            <person name="Goeker M."/>
        </authorList>
    </citation>
    <scope>NUCLEOTIDE SEQUENCE [LARGE SCALE GENOMIC DNA]</scope>
    <source>
        <strain evidence="9 10">DSM 29057</strain>
    </source>
</reference>
<dbReference type="InterPro" id="IPR001736">
    <property type="entry name" value="PLipase_D/transphosphatidylase"/>
</dbReference>
<dbReference type="Gene3D" id="2.40.10.10">
    <property type="entry name" value="Trypsin-like serine proteases"/>
    <property type="match status" value="2"/>
</dbReference>
<dbReference type="RefSeq" id="WP_106599348.1">
    <property type="nucleotide sequence ID" value="NZ_PYAS01000023.1"/>
</dbReference>
<keyword evidence="6" id="KW-0443">Lipid metabolism</keyword>
<feature type="region of interest" description="Disordered" evidence="7">
    <location>
        <begin position="336"/>
        <end position="355"/>
    </location>
</feature>
<dbReference type="PANTHER" id="PTHR43856">
    <property type="entry name" value="CARDIOLIPIN HYDROLASE"/>
    <property type="match status" value="1"/>
</dbReference>
<comment type="catalytic activity">
    <reaction evidence="1">
        <text>a 1,2-diacyl-sn-glycero-3-phosphocholine + H2O = a 1,2-diacyl-sn-glycero-3-phosphate + choline + H(+)</text>
        <dbReference type="Rhea" id="RHEA:14445"/>
        <dbReference type="ChEBI" id="CHEBI:15354"/>
        <dbReference type="ChEBI" id="CHEBI:15377"/>
        <dbReference type="ChEBI" id="CHEBI:15378"/>
        <dbReference type="ChEBI" id="CHEBI:57643"/>
        <dbReference type="ChEBI" id="CHEBI:58608"/>
        <dbReference type="EC" id="3.1.4.4"/>
    </reaction>
</comment>
<keyword evidence="5" id="KW-0442">Lipid degradation</keyword>
<evidence type="ECO:0000256" key="4">
    <source>
        <dbReference type="ARBA" id="ARBA00022801"/>
    </source>
</evidence>
<dbReference type="CDD" id="cd09128">
    <property type="entry name" value="PLDc_unchar1_2"/>
    <property type="match status" value="1"/>
</dbReference>
<dbReference type="PANTHER" id="PTHR43856:SF1">
    <property type="entry name" value="MITOCHONDRIAL CARDIOLIPIN HYDROLASE"/>
    <property type="match status" value="1"/>
</dbReference>
<dbReference type="CDD" id="cd00138">
    <property type="entry name" value="PLDc_SF"/>
    <property type="match status" value="1"/>
</dbReference>
<comment type="similarity">
    <text evidence="2">Belongs to the phospholipase D family.</text>
</comment>
<evidence type="ECO:0000256" key="7">
    <source>
        <dbReference type="SAM" id="MobiDB-lite"/>
    </source>
</evidence>
<dbReference type="GO" id="GO:0016042">
    <property type="term" value="P:lipid catabolic process"/>
    <property type="evidence" value="ECO:0007669"/>
    <property type="project" value="UniProtKB-KW"/>
</dbReference>
<dbReference type="InterPro" id="IPR051406">
    <property type="entry name" value="PLD_domain"/>
</dbReference>
<feature type="domain" description="PLD phosphodiesterase" evidence="8">
    <location>
        <begin position="827"/>
        <end position="849"/>
    </location>
</feature>
<evidence type="ECO:0000259" key="8">
    <source>
        <dbReference type="PROSITE" id="PS50035"/>
    </source>
</evidence>
<evidence type="ECO:0000256" key="6">
    <source>
        <dbReference type="ARBA" id="ARBA00023098"/>
    </source>
</evidence>
<evidence type="ECO:0000256" key="3">
    <source>
        <dbReference type="ARBA" id="ARBA00012027"/>
    </source>
</evidence>
<feature type="compositionally biased region" description="Low complexity" evidence="7">
    <location>
        <begin position="344"/>
        <end position="355"/>
    </location>
</feature>